<gene>
    <name evidence="1" type="ORF">ACY05_03310</name>
</gene>
<evidence type="ECO:0000313" key="2">
    <source>
        <dbReference type="Proteomes" id="UP000243416"/>
    </source>
</evidence>
<comment type="caution">
    <text evidence="1">The sequence shown here is derived from an EMBL/GenBank/DDBJ whole genome shotgun (WGS) entry which is preliminary data.</text>
</comment>
<keyword evidence="2" id="KW-1185">Reference proteome</keyword>
<sequence length="69" mass="7768">MVIIMDMESGSHLHADSGASCEEMQMPRQQPQSQSRTAWLAAPHQALPQCHPQLQLGLQEVLPSRYTQR</sequence>
<dbReference type="RefSeq" id="WP_067170835.1">
    <property type="nucleotide sequence ID" value="NZ_LFZK01000002.1"/>
</dbReference>
<reference evidence="1 2" key="1">
    <citation type="journal article" date="2016" name="ISME J.">
        <title>Integrated multi-omics analyses reveal the biochemical mechanisms and phylogenetic relevance of anaerobic androgen biodegradation in the environment.</title>
        <authorList>
            <person name="Yang F.C."/>
            <person name="Chen Y.L."/>
            <person name="Tang S.L."/>
            <person name="Yu C.P."/>
            <person name="Wang P.H."/>
            <person name="Ismail W."/>
            <person name="Wang C.H."/>
            <person name="Ding J.Y."/>
            <person name="Yang C.Y."/>
            <person name="Yang C.Y."/>
            <person name="Chiang Y.R."/>
        </authorList>
    </citation>
    <scope>NUCLEOTIDE SEQUENCE [LARGE SCALE GENOMIC DNA]</scope>
    <source>
        <strain evidence="1 2">DSM 13999</strain>
    </source>
</reference>
<evidence type="ECO:0000313" key="1">
    <source>
        <dbReference type="EMBL" id="KYC28902.1"/>
    </source>
</evidence>
<protein>
    <submittedName>
        <fullName evidence="1">Uncharacterized protein</fullName>
    </submittedName>
</protein>
<dbReference type="Proteomes" id="UP000243416">
    <property type="component" value="Unassembled WGS sequence"/>
</dbReference>
<proteinExistence type="predicted"/>
<organism evidence="1 2">
    <name type="scientific">Sterolibacterium denitrificans</name>
    <dbReference type="NCBI Taxonomy" id="157592"/>
    <lineage>
        <taxon>Bacteria</taxon>
        <taxon>Pseudomonadati</taxon>
        <taxon>Pseudomonadota</taxon>
        <taxon>Betaproteobacteria</taxon>
        <taxon>Nitrosomonadales</taxon>
        <taxon>Sterolibacteriaceae</taxon>
        <taxon>Sterolibacterium</taxon>
    </lineage>
</organism>
<accession>A0A656Z793</accession>
<name>A0A656Z793_9PROT</name>
<dbReference type="EMBL" id="LFZK01000002">
    <property type="protein sequence ID" value="KYC28902.1"/>
    <property type="molecule type" value="Genomic_DNA"/>
</dbReference>
<dbReference type="AlphaFoldDB" id="A0A656Z793"/>